<dbReference type="Pfam" id="PF22099">
    <property type="entry name" value="MRS2-like"/>
    <property type="match status" value="1"/>
</dbReference>
<comment type="caution">
    <text evidence="2">The sequence shown here is derived from an EMBL/GenBank/DDBJ whole genome shotgun (WGS) entry which is preliminary data.</text>
</comment>
<accession>A0A830BSV5</accession>
<name>A0A830BSV5_9LAMI</name>
<evidence type="ECO:0000313" key="3">
    <source>
        <dbReference type="Proteomes" id="UP000653305"/>
    </source>
</evidence>
<evidence type="ECO:0000313" key="2">
    <source>
        <dbReference type="EMBL" id="GFP90540.1"/>
    </source>
</evidence>
<reference evidence="2" key="1">
    <citation type="submission" date="2020-07" db="EMBL/GenBank/DDBJ databases">
        <title>Ethylene signaling mediates host invasion by parasitic plants.</title>
        <authorList>
            <person name="Yoshida S."/>
        </authorList>
    </citation>
    <scope>NUCLEOTIDE SEQUENCE</scope>
    <source>
        <strain evidence="2">Okayama</strain>
    </source>
</reference>
<keyword evidence="3" id="KW-1185">Reference proteome</keyword>
<dbReference type="OrthoDB" id="10251508at2759"/>
<sequence length="158" mass="18029">MADEVILKNSLDGLVQQYKSELCKRLETSKDQYDDLPFEFKALELALELTCTSLGSQVKELELEVYPMLDEWASTISTLNLEHVHRFKGHLLALNQRVQKVCDKIEHLMNDDGDMAELVRVQVPLACNHLQQSQTCSHSLNAKTRPQPRFHGPITTII</sequence>
<proteinExistence type="inferred from homology"/>
<dbReference type="PANTHER" id="PTHR13890">
    <property type="entry name" value="RNA SPLICING PROTEIN MRS2, MITOCHONDRIAL"/>
    <property type="match status" value="1"/>
</dbReference>
<dbReference type="EMBL" id="BMAC01000220">
    <property type="protein sequence ID" value="GFP90540.1"/>
    <property type="molecule type" value="Genomic_DNA"/>
</dbReference>
<evidence type="ECO:0000256" key="1">
    <source>
        <dbReference type="ARBA" id="ARBA00007535"/>
    </source>
</evidence>
<protein>
    <submittedName>
        <fullName evidence="2">Magnesium transporter mrs2-5</fullName>
    </submittedName>
</protein>
<gene>
    <name evidence="2" type="ORF">PHJA_001197900</name>
</gene>
<organism evidence="2 3">
    <name type="scientific">Phtheirospermum japonicum</name>
    <dbReference type="NCBI Taxonomy" id="374723"/>
    <lineage>
        <taxon>Eukaryota</taxon>
        <taxon>Viridiplantae</taxon>
        <taxon>Streptophyta</taxon>
        <taxon>Embryophyta</taxon>
        <taxon>Tracheophyta</taxon>
        <taxon>Spermatophyta</taxon>
        <taxon>Magnoliopsida</taxon>
        <taxon>eudicotyledons</taxon>
        <taxon>Gunneridae</taxon>
        <taxon>Pentapetalae</taxon>
        <taxon>asterids</taxon>
        <taxon>lamiids</taxon>
        <taxon>Lamiales</taxon>
        <taxon>Orobanchaceae</taxon>
        <taxon>Orobanchaceae incertae sedis</taxon>
        <taxon>Phtheirospermum</taxon>
    </lineage>
</organism>
<dbReference type="AlphaFoldDB" id="A0A830BSV5"/>
<dbReference type="GO" id="GO:0015095">
    <property type="term" value="F:magnesium ion transmembrane transporter activity"/>
    <property type="evidence" value="ECO:0007669"/>
    <property type="project" value="TreeGrafter"/>
</dbReference>
<dbReference type="Proteomes" id="UP000653305">
    <property type="component" value="Unassembled WGS sequence"/>
</dbReference>
<dbReference type="Gene3D" id="1.20.58.340">
    <property type="entry name" value="Magnesium transport protein CorA, transmembrane region"/>
    <property type="match status" value="1"/>
</dbReference>
<dbReference type="InterPro" id="IPR039204">
    <property type="entry name" value="MRS2-like"/>
</dbReference>
<comment type="similarity">
    <text evidence="1">Belongs to the CorA metal ion transporter (MIT) (TC 1.A.35.5) family.</text>
</comment>
<dbReference type="PANTHER" id="PTHR13890:SF39">
    <property type="entry name" value="MAGNESIUM TRANSPORTER MRS2-5"/>
    <property type="match status" value="1"/>
</dbReference>